<dbReference type="Pfam" id="PF00160">
    <property type="entry name" value="Pro_isomerase"/>
    <property type="match status" value="1"/>
</dbReference>
<evidence type="ECO:0000256" key="1">
    <source>
        <dbReference type="ARBA" id="ARBA00002388"/>
    </source>
</evidence>
<accession>A0A840NGU8</accession>
<keyword evidence="4" id="KW-0472">Membrane</keyword>
<dbReference type="InterPro" id="IPR002130">
    <property type="entry name" value="Cyclophilin-type_PPIase_dom"/>
</dbReference>
<keyword evidence="4" id="KW-1133">Transmembrane helix</keyword>
<comment type="function">
    <text evidence="1 2">PPIases accelerate the folding of proteins. It catalyzes the cis-trans isomerization of proline imidic peptide bonds in oligopeptides.</text>
</comment>
<comment type="caution">
    <text evidence="6">The sequence shown here is derived from an EMBL/GenBank/DDBJ whole genome shotgun (WGS) entry which is preliminary data.</text>
</comment>
<keyword evidence="7" id="KW-1185">Reference proteome</keyword>
<evidence type="ECO:0000256" key="3">
    <source>
        <dbReference type="SAM" id="MobiDB-lite"/>
    </source>
</evidence>
<keyword evidence="2 6" id="KW-0413">Isomerase</keyword>
<dbReference type="SUPFAM" id="SSF50891">
    <property type="entry name" value="Cyclophilin-like"/>
    <property type="match status" value="1"/>
</dbReference>
<dbReference type="InterPro" id="IPR029000">
    <property type="entry name" value="Cyclophilin-like_dom_sf"/>
</dbReference>
<feature type="region of interest" description="Disordered" evidence="3">
    <location>
        <begin position="79"/>
        <end position="110"/>
    </location>
</feature>
<evidence type="ECO:0000259" key="5">
    <source>
        <dbReference type="PROSITE" id="PS50072"/>
    </source>
</evidence>
<keyword evidence="4" id="KW-0812">Transmembrane</keyword>
<dbReference type="InterPro" id="IPR044666">
    <property type="entry name" value="Cyclophilin_A-like"/>
</dbReference>
<evidence type="ECO:0000256" key="4">
    <source>
        <dbReference type="SAM" id="Phobius"/>
    </source>
</evidence>
<evidence type="ECO:0000313" key="7">
    <source>
        <dbReference type="Proteomes" id="UP000580474"/>
    </source>
</evidence>
<feature type="transmembrane region" description="Helical" evidence="4">
    <location>
        <begin position="31"/>
        <end position="51"/>
    </location>
</feature>
<evidence type="ECO:0000313" key="6">
    <source>
        <dbReference type="EMBL" id="MBB5068422.1"/>
    </source>
</evidence>
<comment type="catalytic activity">
    <reaction evidence="2">
        <text>[protein]-peptidylproline (omega=180) = [protein]-peptidylproline (omega=0)</text>
        <dbReference type="Rhea" id="RHEA:16237"/>
        <dbReference type="Rhea" id="RHEA-COMP:10747"/>
        <dbReference type="Rhea" id="RHEA-COMP:10748"/>
        <dbReference type="ChEBI" id="CHEBI:83833"/>
        <dbReference type="ChEBI" id="CHEBI:83834"/>
        <dbReference type="EC" id="5.2.1.8"/>
    </reaction>
</comment>
<dbReference type="PROSITE" id="PS50072">
    <property type="entry name" value="CSA_PPIASE_2"/>
    <property type="match status" value="1"/>
</dbReference>
<name>A0A840NGU8_9PSEU</name>
<dbReference type="RefSeq" id="WP_184478112.1">
    <property type="nucleotide sequence ID" value="NZ_JACHIV010000001.1"/>
</dbReference>
<feature type="region of interest" description="Disordered" evidence="3">
    <location>
        <begin position="1"/>
        <end position="28"/>
    </location>
</feature>
<dbReference type="CDD" id="cd00317">
    <property type="entry name" value="cyclophilin"/>
    <property type="match status" value="1"/>
</dbReference>
<comment type="similarity">
    <text evidence="2">Belongs to the cyclophilin-type PPIase family.</text>
</comment>
<dbReference type="PANTHER" id="PTHR45625">
    <property type="entry name" value="PEPTIDYL-PROLYL CIS-TRANS ISOMERASE-RELATED"/>
    <property type="match status" value="1"/>
</dbReference>
<dbReference type="PANTHER" id="PTHR45625:SF3">
    <property type="entry name" value="PEPTIDYL-PROLYL CIS-TRANS ISOMERASE B-RELATED"/>
    <property type="match status" value="1"/>
</dbReference>
<evidence type="ECO:0000256" key="2">
    <source>
        <dbReference type="RuleBase" id="RU363019"/>
    </source>
</evidence>
<keyword evidence="2" id="KW-0697">Rotamase</keyword>
<dbReference type="EC" id="5.2.1.8" evidence="2"/>
<gene>
    <name evidence="6" type="ORF">BJ969_001510</name>
</gene>
<feature type="compositionally biased region" description="Basic and acidic residues" evidence="3">
    <location>
        <begin position="16"/>
        <end position="26"/>
    </location>
</feature>
<sequence length="256" mass="26921">MPSNEQRRQAAKRKLERQLERRAEQAKRRRMITIGATVAVVILAVAGVVYFTNSGDESTAAPQEQPPAAEQACAYEPTTGQPAAKPVEPPQPPGPDAPQSQPVTLSTNQGDIPVTLDYAKAPCAANNFAHLARSKYFDDTDCHRLTTTEGLQVLQCGDPSATGSGGPGYSFPDEVEPGLSYPRGTLAMANSGPDTNGSQFFIVYGDSQLPPKYTVFGTVGDPGLEVVDKVAAAGDDTGQGDGKPKLPVHINTASVA</sequence>
<dbReference type="GO" id="GO:0003755">
    <property type="term" value="F:peptidyl-prolyl cis-trans isomerase activity"/>
    <property type="evidence" value="ECO:0007669"/>
    <property type="project" value="UniProtKB-UniRule"/>
</dbReference>
<protein>
    <recommendedName>
        <fullName evidence="2">Peptidyl-prolyl cis-trans isomerase</fullName>
        <shortName evidence="2">PPIase</shortName>
        <ecNumber evidence="2">5.2.1.8</ecNumber>
    </recommendedName>
</protein>
<dbReference type="EMBL" id="JACHIV010000001">
    <property type="protein sequence ID" value="MBB5068422.1"/>
    <property type="molecule type" value="Genomic_DNA"/>
</dbReference>
<reference evidence="6 7" key="1">
    <citation type="submission" date="2020-08" db="EMBL/GenBank/DDBJ databases">
        <title>Sequencing the genomes of 1000 actinobacteria strains.</title>
        <authorList>
            <person name="Klenk H.-P."/>
        </authorList>
    </citation>
    <scope>NUCLEOTIDE SEQUENCE [LARGE SCALE GENOMIC DNA]</scope>
    <source>
        <strain evidence="6 7">DSM 45582</strain>
    </source>
</reference>
<proteinExistence type="inferred from homology"/>
<organism evidence="6 7">
    <name type="scientific">Saccharopolyspora gloriosae</name>
    <dbReference type="NCBI Taxonomy" id="455344"/>
    <lineage>
        <taxon>Bacteria</taxon>
        <taxon>Bacillati</taxon>
        <taxon>Actinomycetota</taxon>
        <taxon>Actinomycetes</taxon>
        <taxon>Pseudonocardiales</taxon>
        <taxon>Pseudonocardiaceae</taxon>
        <taxon>Saccharopolyspora</taxon>
    </lineage>
</organism>
<dbReference type="Proteomes" id="UP000580474">
    <property type="component" value="Unassembled WGS sequence"/>
</dbReference>
<dbReference type="Gene3D" id="2.40.100.10">
    <property type="entry name" value="Cyclophilin-like"/>
    <property type="match status" value="1"/>
</dbReference>
<feature type="compositionally biased region" description="Pro residues" evidence="3">
    <location>
        <begin position="87"/>
        <end position="96"/>
    </location>
</feature>
<feature type="domain" description="PPIase cyclophilin-type" evidence="5">
    <location>
        <begin position="110"/>
        <end position="255"/>
    </location>
</feature>
<dbReference type="PRINTS" id="PR00153">
    <property type="entry name" value="CSAPPISMRASE"/>
</dbReference>
<dbReference type="AlphaFoldDB" id="A0A840NGU8"/>
<feature type="region of interest" description="Disordered" evidence="3">
    <location>
        <begin position="234"/>
        <end position="256"/>
    </location>
</feature>